<evidence type="ECO:0000313" key="10">
    <source>
        <dbReference type="Proteomes" id="UP001208041"/>
    </source>
</evidence>
<feature type="transmembrane region" description="Helical" evidence="8">
    <location>
        <begin position="169"/>
        <end position="189"/>
    </location>
</feature>
<keyword evidence="3" id="KW-0813">Transport</keyword>
<keyword evidence="6 8" id="KW-1133">Transmembrane helix</keyword>
<evidence type="ECO:0000256" key="2">
    <source>
        <dbReference type="ARBA" id="ARBA00007935"/>
    </source>
</evidence>
<keyword evidence="7 8" id="KW-0472">Membrane</keyword>
<evidence type="ECO:0000256" key="4">
    <source>
        <dbReference type="ARBA" id="ARBA00022475"/>
    </source>
</evidence>
<dbReference type="PANTHER" id="PTHR30472:SF27">
    <property type="entry name" value="PETROBACTIN IMPORT SYSTEM PERMEASE PROTEIN YCLN"/>
    <property type="match status" value="1"/>
</dbReference>
<feature type="transmembrane region" description="Helical" evidence="8">
    <location>
        <begin position="6"/>
        <end position="36"/>
    </location>
</feature>
<dbReference type="GO" id="GO:0005886">
    <property type="term" value="C:plasma membrane"/>
    <property type="evidence" value="ECO:0007669"/>
    <property type="project" value="UniProtKB-SubCell"/>
</dbReference>
<dbReference type="PROSITE" id="PS51257">
    <property type="entry name" value="PROKAR_LIPOPROTEIN"/>
    <property type="match status" value="1"/>
</dbReference>
<dbReference type="InterPro" id="IPR037294">
    <property type="entry name" value="ABC_BtuC-like"/>
</dbReference>
<keyword evidence="5 8" id="KW-0812">Transmembrane</keyword>
<gene>
    <name evidence="9" type="ORF">OH136_00285</name>
</gene>
<dbReference type="RefSeq" id="WP_263951804.1">
    <property type="nucleotide sequence ID" value="NZ_JAOYFC010000001.1"/>
</dbReference>
<evidence type="ECO:0000256" key="5">
    <source>
        <dbReference type="ARBA" id="ARBA00022692"/>
    </source>
</evidence>
<evidence type="ECO:0000256" key="8">
    <source>
        <dbReference type="SAM" id="Phobius"/>
    </source>
</evidence>
<comment type="subcellular location">
    <subcellularLocation>
        <location evidence="1">Cell membrane</location>
        <topology evidence="1">Multi-pass membrane protein</topology>
    </subcellularLocation>
</comment>
<dbReference type="Pfam" id="PF01032">
    <property type="entry name" value="FecCD"/>
    <property type="match status" value="1"/>
</dbReference>
<name>A0AAE3LU63_9RHOB</name>
<organism evidence="9 10">
    <name type="scientific">Halocynthiibacter halioticoli</name>
    <dbReference type="NCBI Taxonomy" id="2986804"/>
    <lineage>
        <taxon>Bacteria</taxon>
        <taxon>Pseudomonadati</taxon>
        <taxon>Pseudomonadota</taxon>
        <taxon>Alphaproteobacteria</taxon>
        <taxon>Rhodobacterales</taxon>
        <taxon>Paracoccaceae</taxon>
        <taxon>Halocynthiibacter</taxon>
    </lineage>
</organism>
<dbReference type="CDD" id="cd06550">
    <property type="entry name" value="TM_ABC_iron-siderophores_like"/>
    <property type="match status" value="1"/>
</dbReference>
<dbReference type="GO" id="GO:0022857">
    <property type="term" value="F:transmembrane transporter activity"/>
    <property type="evidence" value="ECO:0007669"/>
    <property type="project" value="InterPro"/>
</dbReference>
<feature type="transmembrane region" description="Helical" evidence="8">
    <location>
        <begin position="257"/>
        <end position="278"/>
    </location>
</feature>
<protein>
    <submittedName>
        <fullName evidence="9">Iron chelate uptake ABC transporter family permease subunit</fullName>
    </submittedName>
</protein>
<dbReference type="SUPFAM" id="SSF81345">
    <property type="entry name" value="ABC transporter involved in vitamin B12 uptake, BtuC"/>
    <property type="match status" value="1"/>
</dbReference>
<feature type="transmembrane region" description="Helical" evidence="8">
    <location>
        <begin position="43"/>
        <end position="62"/>
    </location>
</feature>
<feature type="transmembrane region" description="Helical" evidence="8">
    <location>
        <begin position="212"/>
        <end position="245"/>
    </location>
</feature>
<evidence type="ECO:0000256" key="1">
    <source>
        <dbReference type="ARBA" id="ARBA00004651"/>
    </source>
</evidence>
<feature type="transmembrane region" description="Helical" evidence="8">
    <location>
        <begin position="126"/>
        <end position="148"/>
    </location>
</feature>
<dbReference type="PANTHER" id="PTHR30472">
    <property type="entry name" value="FERRIC ENTEROBACTIN TRANSPORT SYSTEM PERMEASE PROTEIN"/>
    <property type="match status" value="1"/>
</dbReference>
<evidence type="ECO:0000256" key="6">
    <source>
        <dbReference type="ARBA" id="ARBA00022989"/>
    </source>
</evidence>
<evidence type="ECO:0000313" key="9">
    <source>
        <dbReference type="EMBL" id="MCV6822975.1"/>
    </source>
</evidence>
<comment type="similarity">
    <text evidence="2">Belongs to the binding-protein-dependent transport system permease family. FecCD subfamily.</text>
</comment>
<reference evidence="9" key="1">
    <citation type="submission" date="2022-10" db="EMBL/GenBank/DDBJ databases">
        <authorList>
            <person name="Yue Y."/>
        </authorList>
    </citation>
    <scope>NUCLEOTIDE SEQUENCE</scope>
    <source>
        <strain evidence="9">Z654</strain>
    </source>
</reference>
<dbReference type="GO" id="GO:0033214">
    <property type="term" value="P:siderophore-iron import into cell"/>
    <property type="evidence" value="ECO:0007669"/>
    <property type="project" value="TreeGrafter"/>
</dbReference>
<dbReference type="Gene3D" id="1.10.3470.10">
    <property type="entry name" value="ABC transporter involved in vitamin B12 uptake, BtuC"/>
    <property type="match status" value="1"/>
</dbReference>
<keyword evidence="10" id="KW-1185">Reference proteome</keyword>
<feature type="transmembrane region" description="Helical" evidence="8">
    <location>
        <begin position="101"/>
        <end position="120"/>
    </location>
</feature>
<dbReference type="AlphaFoldDB" id="A0AAE3LU63"/>
<accession>A0AAE3LU63</accession>
<feature type="transmembrane region" description="Helical" evidence="8">
    <location>
        <begin position="74"/>
        <end position="94"/>
    </location>
</feature>
<keyword evidence="4" id="KW-1003">Cell membrane</keyword>
<evidence type="ECO:0000256" key="3">
    <source>
        <dbReference type="ARBA" id="ARBA00022448"/>
    </source>
</evidence>
<dbReference type="EMBL" id="JAOYFC010000001">
    <property type="protein sequence ID" value="MCV6822975.1"/>
    <property type="molecule type" value="Genomic_DNA"/>
</dbReference>
<sequence>MAAKSGIIAILTGLTLVSCFTGVSSLSGDGLWLLFYSRLPRTAAALLAGASLAVAGVIMQMLSRNKFVEPSTAGTAQAAAFGLVVITLLAPGAALWAKMGAATVTALIGTAGFLALVRRLPPHDPMLVPLTGIVYGGIIGAATTFLAYERDLLQYLDIWINGEFSGVMLGRYEFLWIAGILAGVAYLYADRFTIVGLGEDAAKSLGLNHKQAMITGLSIVAVISAVTTVSIGMIPFVGLVVPNIVARIYGENLRQTLPIVAASGAGLVLACDILGRVIRYPFEIPVGTILGVIGAAAFLWILHGRARHG</sequence>
<comment type="caution">
    <text evidence="9">The sequence shown here is derived from an EMBL/GenBank/DDBJ whole genome shotgun (WGS) entry which is preliminary data.</text>
</comment>
<dbReference type="InterPro" id="IPR000522">
    <property type="entry name" value="ABC_transptr_permease_BtuC"/>
</dbReference>
<evidence type="ECO:0000256" key="7">
    <source>
        <dbReference type="ARBA" id="ARBA00023136"/>
    </source>
</evidence>
<dbReference type="Proteomes" id="UP001208041">
    <property type="component" value="Unassembled WGS sequence"/>
</dbReference>
<proteinExistence type="inferred from homology"/>
<feature type="transmembrane region" description="Helical" evidence="8">
    <location>
        <begin position="284"/>
        <end position="302"/>
    </location>
</feature>